<evidence type="ECO:0000313" key="2">
    <source>
        <dbReference type="EMBL" id="CAH2236259.1"/>
    </source>
</evidence>
<sequence>MYAKTHVALNKVNSYEKAGFHSGTPPPFGAGSHLYIPAPPHHHPHHHAPQQHQMDGRVNSSHNRRVSYTYYMFILHSRMLGLPKLALG</sequence>
<dbReference type="Proteomes" id="UP000838756">
    <property type="component" value="Unassembled WGS sequence"/>
</dbReference>
<keyword evidence="3" id="KW-1185">Reference proteome</keyword>
<gene>
    <name evidence="2" type="primary">jg7023</name>
    <name evidence="2" type="ORF">PAEG_LOCUS13717</name>
</gene>
<dbReference type="AlphaFoldDB" id="A0A8S4RK71"/>
<name>A0A8S4RK71_9NEOP</name>
<reference evidence="2" key="1">
    <citation type="submission" date="2022-03" db="EMBL/GenBank/DDBJ databases">
        <authorList>
            <person name="Lindestad O."/>
        </authorList>
    </citation>
    <scope>NUCLEOTIDE SEQUENCE</scope>
</reference>
<organism evidence="2 3">
    <name type="scientific">Pararge aegeria aegeria</name>
    <dbReference type="NCBI Taxonomy" id="348720"/>
    <lineage>
        <taxon>Eukaryota</taxon>
        <taxon>Metazoa</taxon>
        <taxon>Ecdysozoa</taxon>
        <taxon>Arthropoda</taxon>
        <taxon>Hexapoda</taxon>
        <taxon>Insecta</taxon>
        <taxon>Pterygota</taxon>
        <taxon>Neoptera</taxon>
        <taxon>Endopterygota</taxon>
        <taxon>Lepidoptera</taxon>
        <taxon>Glossata</taxon>
        <taxon>Ditrysia</taxon>
        <taxon>Papilionoidea</taxon>
        <taxon>Nymphalidae</taxon>
        <taxon>Satyrinae</taxon>
        <taxon>Satyrini</taxon>
        <taxon>Parargina</taxon>
        <taxon>Pararge</taxon>
    </lineage>
</organism>
<accession>A0A8S4RK71</accession>
<feature type="compositionally biased region" description="Basic residues" evidence="1">
    <location>
        <begin position="40"/>
        <end position="49"/>
    </location>
</feature>
<dbReference type="OrthoDB" id="6931911at2759"/>
<feature type="region of interest" description="Disordered" evidence="1">
    <location>
        <begin position="31"/>
        <end position="58"/>
    </location>
</feature>
<comment type="caution">
    <text evidence="2">The sequence shown here is derived from an EMBL/GenBank/DDBJ whole genome shotgun (WGS) entry which is preliminary data.</text>
</comment>
<proteinExistence type="predicted"/>
<dbReference type="EMBL" id="CAKXAJ010025199">
    <property type="protein sequence ID" value="CAH2236259.1"/>
    <property type="molecule type" value="Genomic_DNA"/>
</dbReference>
<evidence type="ECO:0000313" key="3">
    <source>
        <dbReference type="Proteomes" id="UP000838756"/>
    </source>
</evidence>
<protein>
    <submittedName>
        <fullName evidence="2">Jg7023 protein</fullName>
    </submittedName>
</protein>
<evidence type="ECO:0000256" key="1">
    <source>
        <dbReference type="SAM" id="MobiDB-lite"/>
    </source>
</evidence>